<keyword evidence="2" id="KW-1185">Reference proteome</keyword>
<dbReference type="RefSeq" id="WP_066731845.1">
    <property type="nucleotide sequence ID" value="NZ_JAJCIQ010000001.1"/>
</dbReference>
<reference evidence="1 2" key="1">
    <citation type="submission" date="2021-10" db="EMBL/GenBank/DDBJ databases">
        <title>Collection of gut derived symbiotic bacterial strains cultured from healthy donors.</title>
        <authorList>
            <person name="Lin H."/>
            <person name="Littmann E."/>
            <person name="Kohout C."/>
            <person name="Pamer E.G."/>
        </authorList>
    </citation>
    <scope>NUCLEOTIDE SEQUENCE [LARGE SCALE GENOMIC DNA]</scope>
    <source>
        <strain evidence="1 2">DFI.1.165</strain>
    </source>
</reference>
<comment type="caution">
    <text evidence="1">The sequence shown here is derived from an EMBL/GenBank/DDBJ whole genome shotgun (WGS) entry which is preliminary data.</text>
</comment>
<gene>
    <name evidence="1" type="ORF">LIZ65_01105</name>
</gene>
<organism evidence="1 2">
    <name type="scientific">Bariatricus massiliensis</name>
    <dbReference type="NCBI Taxonomy" id="1745713"/>
    <lineage>
        <taxon>Bacteria</taxon>
        <taxon>Bacillati</taxon>
        <taxon>Bacillota</taxon>
        <taxon>Clostridia</taxon>
        <taxon>Lachnospirales</taxon>
        <taxon>Lachnospiraceae</taxon>
        <taxon>Bariatricus</taxon>
    </lineage>
</organism>
<accession>A0ABS8DBS5</accession>
<dbReference type="Proteomes" id="UP001299546">
    <property type="component" value="Unassembled WGS sequence"/>
</dbReference>
<dbReference type="InterPro" id="IPR043743">
    <property type="entry name" value="DUF5688"/>
</dbReference>
<protein>
    <submittedName>
        <fullName evidence="1">DUF5688 family protein</fullName>
    </submittedName>
</protein>
<evidence type="ECO:0000313" key="1">
    <source>
        <dbReference type="EMBL" id="MCB7385871.1"/>
    </source>
</evidence>
<evidence type="ECO:0000313" key="2">
    <source>
        <dbReference type="Proteomes" id="UP001299546"/>
    </source>
</evidence>
<proteinExistence type="predicted"/>
<name>A0ABS8DBS5_9FIRM</name>
<sequence>MNYTEFINAVKEEVKEHLEPDIIVELHTAMKNNGTIRKGLMIGRRGVNVSPAIYLEEFYEQYLKGKSISLLAETIQQIYEQVKVQNSYSCDNIFSYEKVKEKIVYKLIQREANENLLGEVPYEEFLDLALVFYVLLEATPFGNATLLVKNEHLGEWGVSKEEIMKAAEKNTPKLLPLRFEKLANFMYVMTNQPQNLGACTVCYPEACKKARETIGENFYVIPSSIHEMILIPESYGLNRLQLEIMAGEINSEDVEEEEVLSGNVYYYSGKEGRLIL</sequence>
<dbReference type="EMBL" id="JAJCIS010000001">
    <property type="protein sequence ID" value="MCB7385871.1"/>
    <property type="molecule type" value="Genomic_DNA"/>
</dbReference>
<dbReference type="Pfam" id="PF18941">
    <property type="entry name" value="DUF5688"/>
    <property type="match status" value="1"/>
</dbReference>